<sequence length="84" mass="9280">MNLNFRVLEKVAFSAVVLSALSCIGLIVRAKFPGILDLLPRGHDVAISEFALACMFPSDCEQLLDLLMTADERSAESLVLERRE</sequence>
<gene>
    <name evidence="2" type="ORF">H3V53_07760</name>
</gene>
<comment type="caution">
    <text evidence="2">The sequence shown here is derived from an EMBL/GenBank/DDBJ whole genome shotgun (WGS) entry which is preliminary data.</text>
</comment>
<name>A0ABU8INC0_9BURK</name>
<accession>A0ABU8INC0</accession>
<keyword evidence="1" id="KW-0812">Transmembrane</keyword>
<feature type="transmembrane region" description="Helical" evidence="1">
    <location>
        <begin position="12"/>
        <end position="32"/>
    </location>
</feature>
<protein>
    <submittedName>
        <fullName evidence="2">Uncharacterized protein</fullName>
    </submittedName>
</protein>
<dbReference type="Proteomes" id="UP001386437">
    <property type="component" value="Unassembled WGS sequence"/>
</dbReference>
<keyword evidence="3" id="KW-1185">Reference proteome</keyword>
<evidence type="ECO:0000256" key="1">
    <source>
        <dbReference type="SAM" id="Phobius"/>
    </source>
</evidence>
<keyword evidence="1" id="KW-1133">Transmembrane helix</keyword>
<dbReference type="EMBL" id="JACFYJ010000008">
    <property type="protein sequence ID" value="MEI5997099.1"/>
    <property type="molecule type" value="Genomic_DNA"/>
</dbReference>
<proteinExistence type="predicted"/>
<dbReference type="RefSeq" id="WP_054921635.1">
    <property type="nucleotide sequence ID" value="NZ_JACFYJ010000008.1"/>
</dbReference>
<organism evidence="2 3">
    <name type="scientific">Paraburkholderia bengalensis</name>
    <dbReference type="NCBI Taxonomy" id="2747562"/>
    <lineage>
        <taxon>Bacteria</taxon>
        <taxon>Pseudomonadati</taxon>
        <taxon>Pseudomonadota</taxon>
        <taxon>Betaproteobacteria</taxon>
        <taxon>Burkholderiales</taxon>
        <taxon>Burkholderiaceae</taxon>
        <taxon>Paraburkholderia</taxon>
    </lineage>
</organism>
<keyword evidence="1" id="KW-0472">Membrane</keyword>
<evidence type="ECO:0000313" key="3">
    <source>
        <dbReference type="Proteomes" id="UP001386437"/>
    </source>
</evidence>
<reference evidence="2 3" key="1">
    <citation type="journal article" date="2022" name="Arch. Microbiol.">
        <title>Paraburkholderia bengalensis sp. nov. isolated from roots of Oryza sativa, IR64.</title>
        <authorList>
            <person name="Nag P."/>
            <person name="Mondal N."/>
            <person name="Sarkar J."/>
            <person name="Das S."/>
        </authorList>
    </citation>
    <scope>NUCLEOTIDE SEQUENCE [LARGE SCALE GENOMIC DNA]</scope>
    <source>
        <strain evidence="2 3">IR64_4_BI</strain>
    </source>
</reference>
<dbReference type="PROSITE" id="PS51257">
    <property type="entry name" value="PROKAR_LIPOPROTEIN"/>
    <property type="match status" value="1"/>
</dbReference>
<evidence type="ECO:0000313" key="2">
    <source>
        <dbReference type="EMBL" id="MEI5997099.1"/>
    </source>
</evidence>